<feature type="compositionally biased region" description="Gly residues" evidence="6">
    <location>
        <begin position="399"/>
        <end position="408"/>
    </location>
</feature>
<evidence type="ECO:0000313" key="9">
    <source>
        <dbReference type="EMBL" id="KAK3312739.1"/>
    </source>
</evidence>
<feature type="region of interest" description="Disordered" evidence="6">
    <location>
        <begin position="1"/>
        <end position="30"/>
    </location>
</feature>
<evidence type="ECO:0000256" key="7">
    <source>
        <dbReference type="SAM" id="Phobius"/>
    </source>
</evidence>
<dbReference type="InterPro" id="IPR052337">
    <property type="entry name" value="SAT4-like"/>
</dbReference>
<dbReference type="PANTHER" id="PTHR33048">
    <property type="entry name" value="PTH11-LIKE INTEGRAL MEMBRANE PROTEIN (AFU_ORTHOLOGUE AFUA_5G11245)"/>
    <property type="match status" value="1"/>
</dbReference>
<feature type="domain" description="Rhodopsin" evidence="8">
    <location>
        <begin position="60"/>
        <end position="301"/>
    </location>
</feature>
<feature type="transmembrane region" description="Helical" evidence="7">
    <location>
        <begin position="237"/>
        <end position="259"/>
    </location>
</feature>
<sequence>MDPTAGGGDPTAGGGGIPMGPPDPSLIPSPPTPAAESLAYTFGGLAVALNVISFMFFSGRIATRTYPVFRLGWDDYVISAAWVLILANSTLLLLTVPYVFGGDPSKFTLQDVINGNRYAVLSQPIWAWSMAAIKISVAAMLLRLERERFQKRFLWIMIWLQLIVCVYNTLSTVLQCIPLKAAWDLMGLITDAKCWSSEAIRINSICISSFNIVTDVIFALMPVTFLKKLQIPLRERIIIGLLMGLGIFASAASIVKAVVAANFGKTDDPNREGINMGTWSIVEEQVAFVAACVPCLRSPFQSVLRKMGLVSTQGHTGAKPTAGDGYDRMGPSKGMTGRSQQAIQLKAMMSLSHDAQSEDSILPPAAPAATAHIPARNGEIWRTTEVHLDSETGRNSAQLGGGGGGWPGPRGRASNEFAEKERRGDHVV</sequence>
<feature type="transmembrane region" description="Helical" evidence="7">
    <location>
        <begin position="125"/>
        <end position="142"/>
    </location>
</feature>
<dbReference type="AlphaFoldDB" id="A0AAE0LZL7"/>
<keyword evidence="3 7" id="KW-1133">Transmembrane helix</keyword>
<feature type="transmembrane region" description="Helical" evidence="7">
    <location>
        <begin position="77"/>
        <end position="100"/>
    </location>
</feature>
<dbReference type="InterPro" id="IPR049326">
    <property type="entry name" value="Rhodopsin_dom_fungi"/>
</dbReference>
<feature type="transmembrane region" description="Helical" evidence="7">
    <location>
        <begin position="154"/>
        <end position="182"/>
    </location>
</feature>
<organism evidence="9 10">
    <name type="scientific">Apodospora peruviana</name>
    <dbReference type="NCBI Taxonomy" id="516989"/>
    <lineage>
        <taxon>Eukaryota</taxon>
        <taxon>Fungi</taxon>
        <taxon>Dikarya</taxon>
        <taxon>Ascomycota</taxon>
        <taxon>Pezizomycotina</taxon>
        <taxon>Sordariomycetes</taxon>
        <taxon>Sordariomycetidae</taxon>
        <taxon>Sordariales</taxon>
        <taxon>Lasiosphaeriaceae</taxon>
        <taxon>Apodospora</taxon>
    </lineage>
</organism>
<feature type="compositionally biased region" description="Pro residues" evidence="6">
    <location>
        <begin position="19"/>
        <end position="30"/>
    </location>
</feature>
<comment type="similarity">
    <text evidence="5">Belongs to the SAT4 family.</text>
</comment>
<dbReference type="PANTHER" id="PTHR33048:SF129">
    <property type="entry name" value="INTEGRAL MEMBRANE PROTEIN-RELATED"/>
    <property type="match status" value="1"/>
</dbReference>
<keyword evidence="10" id="KW-1185">Reference proteome</keyword>
<dbReference type="Proteomes" id="UP001283341">
    <property type="component" value="Unassembled WGS sequence"/>
</dbReference>
<name>A0AAE0LZL7_9PEZI</name>
<evidence type="ECO:0000256" key="3">
    <source>
        <dbReference type="ARBA" id="ARBA00022989"/>
    </source>
</evidence>
<evidence type="ECO:0000313" key="10">
    <source>
        <dbReference type="Proteomes" id="UP001283341"/>
    </source>
</evidence>
<evidence type="ECO:0000256" key="6">
    <source>
        <dbReference type="SAM" id="MobiDB-lite"/>
    </source>
</evidence>
<feature type="compositionally biased region" description="Gly residues" evidence="6">
    <location>
        <begin position="1"/>
        <end position="18"/>
    </location>
</feature>
<evidence type="ECO:0000259" key="8">
    <source>
        <dbReference type="Pfam" id="PF20684"/>
    </source>
</evidence>
<evidence type="ECO:0000256" key="2">
    <source>
        <dbReference type="ARBA" id="ARBA00022692"/>
    </source>
</evidence>
<keyword evidence="2 7" id="KW-0812">Transmembrane</keyword>
<dbReference type="EMBL" id="JAUEDM010000008">
    <property type="protein sequence ID" value="KAK3312739.1"/>
    <property type="molecule type" value="Genomic_DNA"/>
</dbReference>
<dbReference type="GO" id="GO:0016020">
    <property type="term" value="C:membrane"/>
    <property type="evidence" value="ECO:0007669"/>
    <property type="project" value="UniProtKB-SubCell"/>
</dbReference>
<gene>
    <name evidence="9" type="ORF">B0H66DRAFT_484625</name>
</gene>
<evidence type="ECO:0000256" key="1">
    <source>
        <dbReference type="ARBA" id="ARBA00004141"/>
    </source>
</evidence>
<protein>
    <recommendedName>
        <fullName evidence="8">Rhodopsin domain-containing protein</fullName>
    </recommendedName>
</protein>
<evidence type="ECO:0000256" key="4">
    <source>
        <dbReference type="ARBA" id="ARBA00023136"/>
    </source>
</evidence>
<keyword evidence="4 7" id="KW-0472">Membrane</keyword>
<feature type="compositionally biased region" description="Basic and acidic residues" evidence="6">
    <location>
        <begin position="417"/>
        <end position="428"/>
    </location>
</feature>
<reference evidence="9" key="1">
    <citation type="journal article" date="2023" name="Mol. Phylogenet. Evol.">
        <title>Genome-scale phylogeny and comparative genomics of the fungal order Sordariales.</title>
        <authorList>
            <person name="Hensen N."/>
            <person name="Bonometti L."/>
            <person name="Westerberg I."/>
            <person name="Brannstrom I.O."/>
            <person name="Guillou S."/>
            <person name="Cros-Aarteil S."/>
            <person name="Calhoun S."/>
            <person name="Haridas S."/>
            <person name="Kuo A."/>
            <person name="Mondo S."/>
            <person name="Pangilinan J."/>
            <person name="Riley R."/>
            <person name="LaButti K."/>
            <person name="Andreopoulos B."/>
            <person name="Lipzen A."/>
            <person name="Chen C."/>
            <person name="Yan M."/>
            <person name="Daum C."/>
            <person name="Ng V."/>
            <person name="Clum A."/>
            <person name="Steindorff A."/>
            <person name="Ohm R.A."/>
            <person name="Martin F."/>
            <person name="Silar P."/>
            <person name="Natvig D.O."/>
            <person name="Lalanne C."/>
            <person name="Gautier V."/>
            <person name="Ament-Velasquez S.L."/>
            <person name="Kruys A."/>
            <person name="Hutchinson M.I."/>
            <person name="Powell A.J."/>
            <person name="Barry K."/>
            <person name="Miller A.N."/>
            <person name="Grigoriev I.V."/>
            <person name="Debuchy R."/>
            <person name="Gladieux P."/>
            <person name="Hiltunen Thoren M."/>
            <person name="Johannesson H."/>
        </authorList>
    </citation>
    <scope>NUCLEOTIDE SEQUENCE</scope>
    <source>
        <strain evidence="9">CBS 118394</strain>
    </source>
</reference>
<feature type="transmembrane region" description="Helical" evidence="7">
    <location>
        <begin position="202"/>
        <end position="225"/>
    </location>
</feature>
<accession>A0AAE0LZL7</accession>
<feature type="transmembrane region" description="Helical" evidence="7">
    <location>
        <begin position="38"/>
        <end position="57"/>
    </location>
</feature>
<proteinExistence type="inferred from homology"/>
<dbReference type="Pfam" id="PF20684">
    <property type="entry name" value="Fung_rhodopsin"/>
    <property type="match status" value="1"/>
</dbReference>
<comment type="caution">
    <text evidence="9">The sequence shown here is derived from an EMBL/GenBank/DDBJ whole genome shotgun (WGS) entry which is preliminary data.</text>
</comment>
<comment type="subcellular location">
    <subcellularLocation>
        <location evidence="1">Membrane</location>
        <topology evidence="1">Multi-pass membrane protein</topology>
    </subcellularLocation>
</comment>
<feature type="region of interest" description="Disordered" evidence="6">
    <location>
        <begin position="390"/>
        <end position="428"/>
    </location>
</feature>
<evidence type="ECO:0000256" key="5">
    <source>
        <dbReference type="ARBA" id="ARBA00038359"/>
    </source>
</evidence>
<reference evidence="9" key="2">
    <citation type="submission" date="2023-06" db="EMBL/GenBank/DDBJ databases">
        <authorList>
            <consortium name="Lawrence Berkeley National Laboratory"/>
            <person name="Haridas S."/>
            <person name="Hensen N."/>
            <person name="Bonometti L."/>
            <person name="Westerberg I."/>
            <person name="Brannstrom I.O."/>
            <person name="Guillou S."/>
            <person name="Cros-Aarteil S."/>
            <person name="Calhoun S."/>
            <person name="Kuo A."/>
            <person name="Mondo S."/>
            <person name="Pangilinan J."/>
            <person name="Riley R."/>
            <person name="Labutti K."/>
            <person name="Andreopoulos B."/>
            <person name="Lipzen A."/>
            <person name="Chen C."/>
            <person name="Yanf M."/>
            <person name="Daum C."/>
            <person name="Ng V."/>
            <person name="Clum A."/>
            <person name="Steindorff A."/>
            <person name="Ohm R."/>
            <person name="Martin F."/>
            <person name="Silar P."/>
            <person name="Natvig D."/>
            <person name="Lalanne C."/>
            <person name="Gautier V."/>
            <person name="Ament-Velasquez S.L."/>
            <person name="Kruys A."/>
            <person name="Hutchinson M.I."/>
            <person name="Powell A.J."/>
            <person name="Barry K."/>
            <person name="Miller A.N."/>
            <person name="Grigoriev I.V."/>
            <person name="Debuchy R."/>
            <person name="Gladieux P."/>
            <person name="Thoren M.H."/>
            <person name="Johannesson H."/>
        </authorList>
    </citation>
    <scope>NUCLEOTIDE SEQUENCE</scope>
    <source>
        <strain evidence="9">CBS 118394</strain>
    </source>
</reference>